<evidence type="ECO:0000259" key="7">
    <source>
        <dbReference type="PROSITE" id="PS50885"/>
    </source>
</evidence>
<dbReference type="PRINTS" id="PR00260">
    <property type="entry name" value="CHEMTRNSDUCR"/>
</dbReference>
<dbReference type="RefSeq" id="WP_173499869.1">
    <property type="nucleotide sequence ID" value="NZ_JABSOD010000003.1"/>
</dbReference>
<dbReference type="PANTHER" id="PTHR32089:SF120">
    <property type="entry name" value="METHYL-ACCEPTING CHEMOTAXIS PROTEIN TLPQ"/>
    <property type="match status" value="1"/>
</dbReference>
<evidence type="ECO:0000256" key="3">
    <source>
        <dbReference type="ARBA" id="ARBA00029447"/>
    </source>
</evidence>
<dbReference type="CDD" id="cd06225">
    <property type="entry name" value="HAMP"/>
    <property type="match status" value="1"/>
</dbReference>
<evidence type="ECO:0000256" key="5">
    <source>
        <dbReference type="SAM" id="Phobius"/>
    </source>
</evidence>
<dbReference type="Gene3D" id="6.10.340.10">
    <property type="match status" value="1"/>
</dbReference>
<dbReference type="SMART" id="SM00283">
    <property type="entry name" value="MA"/>
    <property type="match status" value="1"/>
</dbReference>
<dbReference type="PROSITE" id="PS50885">
    <property type="entry name" value="HAMP"/>
    <property type="match status" value="1"/>
</dbReference>
<sequence>MLRKMKIAPRLMLAFSLLCLLTIVVGGVAMFRFSETEQQFDNIADRRLPAALLTGELSRAFLMTRLYTMNAMYAADDTERQQHMSFLRRVIQQYDETAKQLELYHKTTAGAAVMTQVNVAKQRYDSQHHQLLVMMQQGDIAKAEQFRRSGFNQLSLDVTAAIEALAAYQQSTAAAASERARHSIATAYSSMIVIMIIALLAGAVLAAFFSRSLTLPLHNAVSIAQRVADGDLSHSFTDTEPDEAGDMIRALQQMQANLQKTINDINLSSSQLAATSEELSTVTEQSTITLHQQSEELELAATAVTELTTAIEEVARNAASTSRNSELADEKARQGTEQVNNTISTMTQLEAELGHTRSGIENLAGGVKKISSVLDVIRAIAEQTNLLALNAAIEAARAGESGRGFAVVADEVRALAHRTQESTKEIEQMMHQVQADTGHSVDAMQQSSIKARDTLKLAQQAGDALQLIAEAVSQINDQNLTIASAAEEQATVAREVDRNLVNIRDLAVQTSSGANETQASGAELARLAVHLNQLVCQFRV</sequence>
<evidence type="ECO:0000313" key="8">
    <source>
        <dbReference type="EMBL" id="NRQ41616.1"/>
    </source>
</evidence>
<dbReference type="SUPFAM" id="SSF58104">
    <property type="entry name" value="Methyl-accepting chemotaxis protein (MCP) signaling domain"/>
    <property type="match status" value="1"/>
</dbReference>
<name>A0A7Y5APL0_9GAMM</name>
<comment type="similarity">
    <text evidence="3">Belongs to the methyl-accepting chemotaxis (MCP) protein family.</text>
</comment>
<protein>
    <submittedName>
        <fullName evidence="8">Methyl-accepting chemotaxis protein</fullName>
    </submittedName>
</protein>
<evidence type="ECO:0000256" key="2">
    <source>
        <dbReference type="ARBA" id="ARBA00023224"/>
    </source>
</evidence>
<keyword evidence="5" id="KW-0472">Membrane</keyword>
<dbReference type="FunFam" id="1.10.287.950:FF:000001">
    <property type="entry name" value="Methyl-accepting chemotaxis sensory transducer"/>
    <property type="match status" value="1"/>
</dbReference>
<proteinExistence type="inferred from homology"/>
<comment type="subcellular location">
    <subcellularLocation>
        <location evidence="1">Membrane</location>
    </subcellularLocation>
</comment>
<keyword evidence="9" id="KW-1185">Reference proteome</keyword>
<dbReference type="PANTHER" id="PTHR32089">
    <property type="entry name" value="METHYL-ACCEPTING CHEMOTAXIS PROTEIN MCPB"/>
    <property type="match status" value="1"/>
</dbReference>
<comment type="caution">
    <text evidence="8">The sequence shown here is derived from an EMBL/GenBank/DDBJ whole genome shotgun (WGS) entry which is preliminary data.</text>
</comment>
<feature type="transmembrane region" description="Helical" evidence="5">
    <location>
        <begin position="187"/>
        <end position="209"/>
    </location>
</feature>
<dbReference type="EMBL" id="JABSOD010000003">
    <property type="protein sequence ID" value="NRQ41616.1"/>
    <property type="molecule type" value="Genomic_DNA"/>
</dbReference>
<keyword evidence="5" id="KW-1133">Transmembrane helix</keyword>
<reference evidence="8 9" key="1">
    <citation type="submission" date="2020-06" db="EMBL/GenBank/DDBJ databases">
        <title>Rheinheimera sp. nov., a marine bacterium isolated from coastal.</title>
        <authorList>
            <person name="Yu Q."/>
            <person name="Qi Y."/>
            <person name="Pu J."/>
        </authorList>
    </citation>
    <scope>NUCLEOTIDE SEQUENCE [LARGE SCALE GENOMIC DNA]</scope>
    <source>
        <strain evidence="8 9">YQF-2</strain>
    </source>
</reference>
<evidence type="ECO:0000259" key="6">
    <source>
        <dbReference type="PROSITE" id="PS50111"/>
    </source>
</evidence>
<dbReference type="GO" id="GO:0007165">
    <property type="term" value="P:signal transduction"/>
    <property type="evidence" value="ECO:0007669"/>
    <property type="project" value="UniProtKB-KW"/>
</dbReference>
<dbReference type="Pfam" id="PF12729">
    <property type="entry name" value="4HB_MCP_1"/>
    <property type="match status" value="1"/>
</dbReference>
<dbReference type="InterPro" id="IPR003660">
    <property type="entry name" value="HAMP_dom"/>
</dbReference>
<dbReference type="InterPro" id="IPR047347">
    <property type="entry name" value="YvaQ-like_sensor"/>
</dbReference>
<dbReference type="Proteomes" id="UP000523161">
    <property type="component" value="Unassembled WGS sequence"/>
</dbReference>
<dbReference type="InterPro" id="IPR004090">
    <property type="entry name" value="Chemotax_Me-accpt_rcpt"/>
</dbReference>
<gene>
    <name evidence="8" type="ORF">HRH59_03410</name>
</gene>
<feature type="domain" description="HAMP" evidence="7">
    <location>
        <begin position="211"/>
        <end position="263"/>
    </location>
</feature>
<evidence type="ECO:0000256" key="1">
    <source>
        <dbReference type="ARBA" id="ARBA00004370"/>
    </source>
</evidence>
<dbReference type="SMART" id="SM00304">
    <property type="entry name" value="HAMP"/>
    <property type="match status" value="1"/>
</dbReference>
<dbReference type="Pfam" id="PF00672">
    <property type="entry name" value="HAMP"/>
    <property type="match status" value="1"/>
</dbReference>
<accession>A0A7Y5APL0</accession>
<evidence type="ECO:0000256" key="4">
    <source>
        <dbReference type="PROSITE-ProRule" id="PRU00284"/>
    </source>
</evidence>
<feature type="domain" description="Methyl-accepting transducer" evidence="6">
    <location>
        <begin position="268"/>
        <end position="504"/>
    </location>
</feature>
<keyword evidence="2 4" id="KW-0807">Transducer</keyword>
<dbReference type="Pfam" id="PF00015">
    <property type="entry name" value="MCPsignal"/>
    <property type="match status" value="1"/>
</dbReference>
<dbReference type="GO" id="GO:0004888">
    <property type="term" value="F:transmembrane signaling receptor activity"/>
    <property type="evidence" value="ECO:0007669"/>
    <property type="project" value="InterPro"/>
</dbReference>
<dbReference type="CDD" id="cd19411">
    <property type="entry name" value="MCP2201-like_sensor"/>
    <property type="match status" value="1"/>
</dbReference>
<dbReference type="Gene3D" id="1.10.287.950">
    <property type="entry name" value="Methyl-accepting chemotaxis protein"/>
    <property type="match status" value="1"/>
</dbReference>
<organism evidence="8 9">
    <name type="scientific">Rheinheimera lutimaris</name>
    <dbReference type="NCBI Taxonomy" id="2740584"/>
    <lineage>
        <taxon>Bacteria</taxon>
        <taxon>Pseudomonadati</taxon>
        <taxon>Pseudomonadota</taxon>
        <taxon>Gammaproteobacteria</taxon>
        <taxon>Chromatiales</taxon>
        <taxon>Chromatiaceae</taxon>
        <taxon>Rheinheimera</taxon>
    </lineage>
</organism>
<evidence type="ECO:0000313" key="9">
    <source>
        <dbReference type="Proteomes" id="UP000523161"/>
    </source>
</evidence>
<dbReference type="InterPro" id="IPR024478">
    <property type="entry name" value="HlyB_4HB_MCP"/>
</dbReference>
<dbReference type="AlphaFoldDB" id="A0A7Y5APL0"/>
<dbReference type="GO" id="GO:0016020">
    <property type="term" value="C:membrane"/>
    <property type="evidence" value="ECO:0007669"/>
    <property type="project" value="UniProtKB-SubCell"/>
</dbReference>
<dbReference type="GO" id="GO:0006935">
    <property type="term" value="P:chemotaxis"/>
    <property type="evidence" value="ECO:0007669"/>
    <property type="project" value="InterPro"/>
</dbReference>
<dbReference type="CDD" id="cd11386">
    <property type="entry name" value="MCP_signal"/>
    <property type="match status" value="1"/>
</dbReference>
<keyword evidence="5" id="KW-0812">Transmembrane</keyword>
<dbReference type="InterPro" id="IPR004089">
    <property type="entry name" value="MCPsignal_dom"/>
</dbReference>
<dbReference type="PROSITE" id="PS50111">
    <property type="entry name" value="CHEMOTAXIS_TRANSDUC_2"/>
    <property type="match status" value="1"/>
</dbReference>